<sequence length="45" mass="5236">MDYLKISPSHLPPQFSIMLRNVPLDIDINEFASLMKIDYPDIMNV</sequence>
<evidence type="ECO:0000313" key="2">
    <source>
        <dbReference type="Proteomes" id="UP000663823"/>
    </source>
</evidence>
<name>A0A819QG98_9BILA</name>
<gene>
    <name evidence="1" type="ORF">OTI717_LOCUS30540</name>
</gene>
<dbReference type="EMBL" id="CAJOAX010008250">
    <property type="protein sequence ID" value="CAF4029075.1"/>
    <property type="molecule type" value="Genomic_DNA"/>
</dbReference>
<dbReference type="AlphaFoldDB" id="A0A819QG98"/>
<reference evidence="1" key="1">
    <citation type="submission" date="2021-02" db="EMBL/GenBank/DDBJ databases">
        <authorList>
            <person name="Nowell W R."/>
        </authorList>
    </citation>
    <scope>NUCLEOTIDE SEQUENCE</scope>
</reference>
<dbReference type="Proteomes" id="UP000663823">
    <property type="component" value="Unassembled WGS sequence"/>
</dbReference>
<feature type="non-terminal residue" evidence="1">
    <location>
        <position position="45"/>
    </location>
</feature>
<organism evidence="1 2">
    <name type="scientific">Rotaria sordida</name>
    <dbReference type="NCBI Taxonomy" id="392033"/>
    <lineage>
        <taxon>Eukaryota</taxon>
        <taxon>Metazoa</taxon>
        <taxon>Spiralia</taxon>
        <taxon>Gnathifera</taxon>
        <taxon>Rotifera</taxon>
        <taxon>Eurotatoria</taxon>
        <taxon>Bdelloidea</taxon>
        <taxon>Philodinida</taxon>
        <taxon>Philodinidae</taxon>
        <taxon>Rotaria</taxon>
    </lineage>
</organism>
<protein>
    <submittedName>
        <fullName evidence="1">Uncharacterized protein</fullName>
    </submittedName>
</protein>
<proteinExistence type="predicted"/>
<comment type="caution">
    <text evidence="1">The sequence shown here is derived from an EMBL/GenBank/DDBJ whole genome shotgun (WGS) entry which is preliminary data.</text>
</comment>
<evidence type="ECO:0000313" key="1">
    <source>
        <dbReference type="EMBL" id="CAF4029075.1"/>
    </source>
</evidence>
<accession>A0A819QG98</accession>